<gene>
    <name evidence="4" type="ORF">BJ508DRAFT_409897</name>
</gene>
<protein>
    <recommendedName>
        <fullName evidence="6">Mid2 domain-containing protein</fullName>
    </recommendedName>
</protein>
<sequence length="125" mass="13325">MPRPRRLTTPSIALSMPLLLMFGPSHTLPIPLPEPKRGGGAISGSKGKKVKSFLGVWITVGVLGFAVLCIVVGFIVAFFEKRRADEKTVEVEELSGKGSVDSLGREDGSSLVDEVDGKKNKAFGD</sequence>
<feature type="region of interest" description="Disordered" evidence="1">
    <location>
        <begin position="95"/>
        <end position="125"/>
    </location>
</feature>
<dbReference type="AlphaFoldDB" id="A0A3N4IPV8"/>
<feature type="transmembrane region" description="Helical" evidence="2">
    <location>
        <begin position="54"/>
        <end position="79"/>
    </location>
</feature>
<evidence type="ECO:0000256" key="3">
    <source>
        <dbReference type="SAM" id="SignalP"/>
    </source>
</evidence>
<keyword evidence="2" id="KW-0472">Membrane</keyword>
<evidence type="ECO:0000313" key="5">
    <source>
        <dbReference type="Proteomes" id="UP000275078"/>
    </source>
</evidence>
<evidence type="ECO:0000256" key="2">
    <source>
        <dbReference type="SAM" id="Phobius"/>
    </source>
</evidence>
<feature type="non-terminal residue" evidence="4">
    <location>
        <position position="125"/>
    </location>
</feature>
<keyword evidence="2" id="KW-1133">Transmembrane helix</keyword>
<organism evidence="4 5">
    <name type="scientific">Ascobolus immersus RN42</name>
    <dbReference type="NCBI Taxonomy" id="1160509"/>
    <lineage>
        <taxon>Eukaryota</taxon>
        <taxon>Fungi</taxon>
        <taxon>Dikarya</taxon>
        <taxon>Ascomycota</taxon>
        <taxon>Pezizomycotina</taxon>
        <taxon>Pezizomycetes</taxon>
        <taxon>Pezizales</taxon>
        <taxon>Ascobolaceae</taxon>
        <taxon>Ascobolus</taxon>
    </lineage>
</organism>
<keyword evidence="3" id="KW-0732">Signal</keyword>
<feature type="compositionally biased region" description="Basic and acidic residues" evidence="1">
    <location>
        <begin position="115"/>
        <end position="125"/>
    </location>
</feature>
<name>A0A3N4IPV8_ASCIM</name>
<reference evidence="4 5" key="1">
    <citation type="journal article" date="2018" name="Nat. Ecol. Evol.">
        <title>Pezizomycetes genomes reveal the molecular basis of ectomycorrhizal truffle lifestyle.</title>
        <authorList>
            <person name="Murat C."/>
            <person name="Payen T."/>
            <person name="Noel B."/>
            <person name="Kuo A."/>
            <person name="Morin E."/>
            <person name="Chen J."/>
            <person name="Kohler A."/>
            <person name="Krizsan K."/>
            <person name="Balestrini R."/>
            <person name="Da Silva C."/>
            <person name="Montanini B."/>
            <person name="Hainaut M."/>
            <person name="Levati E."/>
            <person name="Barry K.W."/>
            <person name="Belfiori B."/>
            <person name="Cichocki N."/>
            <person name="Clum A."/>
            <person name="Dockter R.B."/>
            <person name="Fauchery L."/>
            <person name="Guy J."/>
            <person name="Iotti M."/>
            <person name="Le Tacon F."/>
            <person name="Lindquist E.A."/>
            <person name="Lipzen A."/>
            <person name="Malagnac F."/>
            <person name="Mello A."/>
            <person name="Molinier V."/>
            <person name="Miyauchi S."/>
            <person name="Poulain J."/>
            <person name="Riccioni C."/>
            <person name="Rubini A."/>
            <person name="Sitrit Y."/>
            <person name="Splivallo R."/>
            <person name="Traeger S."/>
            <person name="Wang M."/>
            <person name="Zifcakova L."/>
            <person name="Wipf D."/>
            <person name="Zambonelli A."/>
            <person name="Paolocci F."/>
            <person name="Nowrousian M."/>
            <person name="Ottonello S."/>
            <person name="Baldrian P."/>
            <person name="Spatafora J.W."/>
            <person name="Henrissat B."/>
            <person name="Nagy L.G."/>
            <person name="Aury J.M."/>
            <person name="Wincker P."/>
            <person name="Grigoriev I.V."/>
            <person name="Bonfante P."/>
            <person name="Martin F.M."/>
        </authorList>
    </citation>
    <scope>NUCLEOTIDE SEQUENCE [LARGE SCALE GENOMIC DNA]</scope>
    <source>
        <strain evidence="4 5">RN42</strain>
    </source>
</reference>
<accession>A0A3N4IPV8</accession>
<evidence type="ECO:0008006" key="6">
    <source>
        <dbReference type="Google" id="ProtNLM"/>
    </source>
</evidence>
<feature type="signal peptide" evidence="3">
    <location>
        <begin position="1"/>
        <end position="27"/>
    </location>
</feature>
<dbReference type="EMBL" id="ML119645">
    <property type="protein sequence ID" value="RPA87969.1"/>
    <property type="molecule type" value="Genomic_DNA"/>
</dbReference>
<evidence type="ECO:0000313" key="4">
    <source>
        <dbReference type="EMBL" id="RPA87969.1"/>
    </source>
</evidence>
<keyword evidence="5" id="KW-1185">Reference proteome</keyword>
<keyword evidence="2" id="KW-0812">Transmembrane</keyword>
<proteinExistence type="predicted"/>
<dbReference type="Proteomes" id="UP000275078">
    <property type="component" value="Unassembled WGS sequence"/>
</dbReference>
<evidence type="ECO:0000256" key="1">
    <source>
        <dbReference type="SAM" id="MobiDB-lite"/>
    </source>
</evidence>
<feature type="chain" id="PRO_5018228091" description="Mid2 domain-containing protein" evidence="3">
    <location>
        <begin position="28"/>
        <end position="125"/>
    </location>
</feature>